<dbReference type="Gene3D" id="3.40.50.1820">
    <property type="entry name" value="alpha/beta hydrolase"/>
    <property type="match status" value="1"/>
</dbReference>
<accession>A0A1V3GCE4</accession>
<dbReference type="Proteomes" id="UP000188597">
    <property type="component" value="Unassembled WGS sequence"/>
</dbReference>
<proteinExistence type="predicted"/>
<dbReference type="RefSeq" id="WP_171978774.1">
    <property type="nucleotide sequence ID" value="NZ_MQMF01000001.1"/>
</dbReference>
<evidence type="ECO:0000313" key="2">
    <source>
        <dbReference type="EMBL" id="OOE14061.1"/>
    </source>
</evidence>
<comment type="caution">
    <text evidence="2">The sequence shown here is derived from an EMBL/GenBank/DDBJ whole genome shotgun (WGS) entry which is preliminary data.</text>
</comment>
<evidence type="ECO:0000259" key="1">
    <source>
        <dbReference type="Pfam" id="PF13588"/>
    </source>
</evidence>
<dbReference type="Pfam" id="PF13588">
    <property type="entry name" value="HSDR_N_2"/>
    <property type="match status" value="1"/>
</dbReference>
<dbReference type="AlphaFoldDB" id="A0A1V3GCE4"/>
<dbReference type="InterPro" id="IPR029058">
    <property type="entry name" value="AB_hydrolase_fold"/>
</dbReference>
<dbReference type="EMBL" id="MQMF01000001">
    <property type="protein sequence ID" value="OOE14061.1"/>
    <property type="molecule type" value="Genomic_DNA"/>
</dbReference>
<organism evidence="2 3">
    <name type="scientific">Fictibacillus arsenicus</name>
    <dbReference type="NCBI Taxonomy" id="255247"/>
    <lineage>
        <taxon>Bacteria</taxon>
        <taxon>Bacillati</taxon>
        <taxon>Bacillota</taxon>
        <taxon>Bacilli</taxon>
        <taxon>Bacillales</taxon>
        <taxon>Fictibacillaceae</taxon>
        <taxon>Fictibacillus</taxon>
    </lineage>
</organism>
<dbReference type="Gene3D" id="1.10.287.410">
    <property type="match status" value="1"/>
</dbReference>
<gene>
    <name evidence="2" type="ORF">UN64_02280</name>
</gene>
<feature type="domain" description="Type I restriction enzyme R protein N-terminal" evidence="1">
    <location>
        <begin position="14"/>
        <end position="102"/>
    </location>
</feature>
<reference evidence="2 3" key="1">
    <citation type="submission" date="2016-11" db="EMBL/GenBank/DDBJ databases">
        <authorList>
            <person name="Jaros S."/>
            <person name="Januszkiewicz K."/>
            <person name="Wedrychowicz H."/>
        </authorList>
    </citation>
    <scope>NUCLEOTIDE SEQUENCE [LARGE SCALE GENOMIC DNA]</scope>
    <source>
        <strain evidence="2 3">Con a/3</strain>
    </source>
</reference>
<protein>
    <recommendedName>
        <fullName evidence="1">Type I restriction enzyme R protein N-terminal domain-containing protein</fullName>
    </recommendedName>
</protein>
<dbReference type="InterPro" id="IPR029464">
    <property type="entry name" value="HSDR_N"/>
</dbReference>
<evidence type="ECO:0000313" key="3">
    <source>
        <dbReference type="Proteomes" id="UP000188597"/>
    </source>
</evidence>
<name>A0A1V3GCE4_9BACL</name>
<sequence length="334" mass="39095">MSELLIALNQVKPTLIKKYHFPRENIDGYGRVPIQIGSQVIWGDFVVNYYDKHSKKKAFCVIEVKECSDEDIEFAIPQAESYAQRLNSPYFCCTNGNVYLWFITGSSQGESITLKGPPTLPDKRYLKKPKSFYATPYLFEAISNFESNVKVNTRIYNDSKWHNDTTNQLNKLLEDKNLYNKTLILNGLNDYTMNSRGKTELLKNITLNYSRFIDLINYLKRPDVPIEVRINDTVGKHSKYGIEKGGIFFITQLLAALYPMEYTVIEHKAIKSMLRFQITDIDLKGENSQDFLYFNQICRDLFPLFKNDFNFNLSFVHNFLWHYEADYLKNNSWD</sequence>